<dbReference type="OrthoDB" id="1808957at2"/>
<keyword evidence="3" id="KW-1185">Reference proteome</keyword>
<organism evidence="2 3">
    <name type="scientific">Neomoorella glycerini</name>
    <dbReference type="NCBI Taxonomy" id="55779"/>
    <lineage>
        <taxon>Bacteria</taxon>
        <taxon>Bacillati</taxon>
        <taxon>Bacillota</taxon>
        <taxon>Clostridia</taxon>
        <taxon>Neomoorellales</taxon>
        <taxon>Neomoorellaceae</taxon>
        <taxon>Neomoorella</taxon>
    </lineage>
</organism>
<protein>
    <submittedName>
        <fullName evidence="2">Uncharacterized protein</fullName>
    </submittedName>
</protein>
<feature type="compositionally biased region" description="Basic and acidic residues" evidence="1">
    <location>
        <begin position="30"/>
        <end position="44"/>
    </location>
</feature>
<dbReference type="AlphaFoldDB" id="A0A6I5ZRS4"/>
<dbReference type="EMBL" id="CP046244">
    <property type="protein sequence ID" value="QGP92540.1"/>
    <property type="molecule type" value="Genomic_DNA"/>
</dbReference>
<evidence type="ECO:0000313" key="3">
    <source>
        <dbReference type="Proteomes" id="UP000425916"/>
    </source>
</evidence>
<gene>
    <name evidence="2" type="ORF">MGLY_19220</name>
</gene>
<reference evidence="2 3" key="1">
    <citation type="submission" date="2019-11" db="EMBL/GenBank/DDBJ databases">
        <title>Genome sequence of Moorella glycerini DSM11254.</title>
        <authorList>
            <person name="Poehlein A."/>
            <person name="Boeer T."/>
            <person name="Daniel R."/>
        </authorList>
    </citation>
    <scope>NUCLEOTIDE SEQUENCE [LARGE SCALE GENOMIC DNA]</scope>
    <source>
        <strain evidence="2 3">DSM 11254</strain>
    </source>
</reference>
<evidence type="ECO:0000313" key="2">
    <source>
        <dbReference type="EMBL" id="QGP92540.1"/>
    </source>
</evidence>
<sequence>MAVERLVEEIKKLSPQQKEELFRKLGVKSSKTEREERRGGHDDPLAELIGMLQGPGTGSR</sequence>
<feature type="region of interest" description="Disordered" evidence="1">
    <location>
        <begin position="27"/>
        <end position="60"/>
    </location>
</feature>
<accession>A0A6I5ZRS4</accession>
<dbReference type="RefSeq" id="WP_156273343.1">
    <property type="nucleotide sequence ID" value="NZ_CP046244.1"/>
</dbReference>
<evidence type="ECO:0000256" key="1">
    <source>
        <dbReference type="SAM" id="MobiDB-lite"/>
    </source>
</evidence>
<name>A0A6I5ZRS4_9FIRM</name>
<proteinExistence type="predicted"/>
<dbReference type="Proteomes" id="UP000425916">
    <property type="component" value="Chromosome"/>
</dbReference>